<keyword evidence="7 12" id="KW-0408">Iron</keyword>
<comment type="similarity">
    <text evidence="15">Belongs to the peroxidase family. Classical plant (class III) peroxidase subfamily.</text>
</comment>
<dbReference type="GO" id="GO:0005576">
    <property type="term" value="C:extracellular region"/>
    <property type="evidence" value="ECO:0007669"/>
    <property type="project" value="UniProtKB-SubCell"/>
</dbReference>
<feature type="binding site" evidence="12">
    <location>
        <position position="202"/>
    </location>
    <ligand>
        <name>Ca(2+)</name>
        <dbReference type="ChEBI" id="CHEBI:29108"/>
        <label>1</label>
    </ligand>
</feature>
<evidence type="ECO:0000256" key="2">
    <source>
        <dbReference type="ARBA" id="ARBA00022559"/>
    </source>
</evidence>
<evidence type="ECO:0000256" key="12">
    <source>
        <dbReference type="PIRSR" id="PIRSR600823-3"/>
    </source>
</evidence>
<dbReference type="Proteomes" id="UP000734854">
    <property type="component" value="Unassembled WGS sequence"/>
</dbReference>
<dbReference type="PROSITE" id="PS50873">
    <property type="entry name" value="PEROXIDASE_4"/>
    <property type="match status" value="1"/>
</dbReference>
<evidence type="ECO:0000256" key="5">
    <source>
        <dbReference type="ARBA" id="ARBA00022837"/>
    </source>
</evidence>
<gene>
    <name evidence="17" type="ORF">ZIOFF_018913</name>
</gene>
<evidence type="ECO:0000256" key="3">
    <source>
        <dbReference type="ARBA" id="ARBA00022617"/>
    </source>
</evidence>
<feature type="binding site" evidence="12">
    <location>
        <position position="197"/>
    </location>
    <ligand>
        <name>Ca(2+)</name>
        <dbReference type="ChEBI" id="CHEBI:29108"/>
        <label>1</label>
    </ligand>
</feature>
<comment type="caution">
    <text evidence="17">The sequence shown here is derived from an EMBL/GenBank/DDBJ whole genome shotgun (WGS) entry which is preliminary data.</text>
</comment>
<keyword evidence="15" id="KW-0964">Secreted</keyword>
<dbReference type="FunFam" id="1.10.420.10:FF:000001">
    <property type="entry name" value="Peroxidase"/>
    <property type="match status" value="1"/>
</dbReference>
<dbReference type="InterPro" id="IPR033905">
    <property type="entry name" value="Secretory_peroxidase"/>
</dbReference>
<evidence type="ECO:0000256" key="10">
    <source>
        <dbReference type="ARBA" id="ARBA00023324"/>
    </source>
</evidence>
<feature type="binding site" evidence="12">
    <location>
        <position position="206"/>
    </location>
    <ligand>
        <name>Ca(2+)</name>
        <dbReference type="ChEBI" id="CHEBI:29108"/>
        <label>1</label>
    </ligand>
</feature>
<keyword evidence="6 15" id="KW-0560">Oxidoreductase</keyword>
<dbReference type="InterPro" id="IPR002016">
    <property type="entry name" value="Haem_peroxidase"/>
</dbReference>
<feature type="active site" description="Proton acceptor" evidence="11">
    <location>
        <position position="196"/>
    </location>
</feature>
<comment type="subcellular location">
    <subcellularLocation>
        <location evidence="15">Secreted</location>
    </subcellularLocation>
</comment>
<evidence type="ECO:0000313" key="18">
    <source>
        <dbReference type="Proteomes" id="UP000734854"/>
    </source>
</evidence>
<sequence length="403" mass="44571">MGGFKNLDSVMQFGERKNLDLVAFDLGQDEDVEHWRLTNGGFEAAANVLTAVGVLVAMAQASSPPCKTGKKESLIVTHKGMVLVTVLAAAAPWSFNSSLAYSDFGTWFQIIDVQCEQPMTMVTGEKLEMGLQIEKIWMAIMVVAICLRNGRVEAHLEVGFYSGSCPTAELIVREEVEKALTEDQGLGADLLRMFFHDCFTNGCDASILLDSTENNTAEKDAKVNLTLEGFEIIDHMKERLEAVCKGVVSCADILAFAARDSVVHVITLIDTMRAHTVGIAHCDAFAERLYDVHADGYEAMDEKYAAHLRQQCPPGSNNTVVLNPHSPYVFDNRYYKNLLSRQGLLVSDRTLLSTHGTMTQVKRYASNYKRFQRKFADAMFKLGEMDVLTGADGEIRANCRAIN</sequence>
<evidence type="ECO:0000256" key="13">
    <source>
        <dbReference type="PIRSR" id="PIRSR600823-4"/>
    </source>
</evidence>
<keyword evidence="9" id="KW-0873">Pyrrolidone carboxylic acid</keyword>
<proteinExistence type="inferred from homology"/>
<dbReference type="GO" id="GO:0046872">
    <property type="term" value="F:metal ion binding"/>
    <property type="evidence" value="ECO:0007669"/>
    <property type="project" value="UniProtKB-UniRule"/>
</dbReference>
<dbReference type="PANTHER" id="PTHR31517:SF84">
    <property type="entry name" value="PEROXIDASE"/>
    <property type="match status" value="1"/>
</dbReference>
<dbReference type="Gene3D" id="1.10.520.10">
    <property type="match status" value="1"/>
</dbReference>
<dbReference type="InterPro" id="IPR019794">
    <property type="entry name" value="Peroxidases_AS"/>
</dbReference>
<evidence type="ECO:0000256" key="1">
    <source>
        <dbReference type="ARBA" id="ARBA00000189"/>
    </source>
</evidence>
<dbReference type="PANTHER" id="PTHR31517">
    <property type="match status" value="1"/>
</dbReference>
<name>A0A8J5LBB1_ZINOF</name>
<evidence type="ECO:0000256" key="15">
    <source>
        <dbReference type="RuleBase" id="RU362060"/>
    </source>
</evidence>
<comment type="catalytic activity">
    <reaction evidence="1 15">
        <text>2 a phenolic donor + H2O2 = 2 a phenolic radical donor + 2 H2O</text>
        <dbReference type="Rhea" id="RHEA:56136"/>
        <dbReference type="ChEBI" id="CHEBI:15377"/>
        <dbReference type="ChEBI" id="CHEBI:16240"/>
        <dbReference type="ChEBI" id="CHEBI:139520"/>
        <dbReference type="ChEBI" id="CHEBI:139521"/>
        <dbReference type="EC" id="1.11.1.7"/>
    </reaction>
</comment>
<keyword evidence="4 12" id="KW-0479">Metal-binding</keyword>
<feature type="site" description="Transition state stabilizer" evidence="13">
    <location>
        <position position="192"/>
    </location>
</feature>
<dbReference type="PROSITE" id="PS00436">
    <property type="entry name" value="PEROXIDASE_2"/>
    <property type="match status" value="1"/>
</dbReference>
<comment type="function">
    <text evidence="15">Removal of H(2)O(2), oxidation of toxic reductants, biosynthesis and degradation of lignin, suberization, auxin catabolism, response to environmental stresses such as wounding, pathogen attack and oxidative stress.</text>
</comment>
<dbReference type="GO" id="GO:0042744">
    <property type="term" value="P:hydrogen peroxide catabolic process"/>
    <property type="evidence" value="ECO:0007669"/>
    <property type="project" value="UniProtKB-KW"/>
</dbReference>
<evidence type="ECO:0000256" key="4">
    <source>
        <dbReference type="ARBA" id="ARBA00022723"/>
    </source>
</evidence>
<evidence type="ECO:0000256" key="6">
    <source>
        <dbReference type="ARBA" id="ARBA00023002"/>
    </source>
</evidence>
<keyword evidence="18" id="KW-1185">Reference proteome</keyword>
<evidence type="ECO:0000313" key="17">
    <source>
        <dbReference type="EMBL" id="KAG6521787.1"/>
    </source>
</evidence>
<dbReference type="EC" id="1.11.1.7" evidence="15"/>
<feature type="binding site" evidence="12">
    <location>
        <position position="331"/>
    </location>
    <ligand>
        <name>Ca(2+)</name>
        <dbReference type="ChEBI" id="CHEBI:29108"/>
        <label>2</label>
    </ligand>
</feature>
<dbReference type="GO" id="GO:0140825">
    <property type="term" value="F:lactoperoxidase activity"/>
    <property type="evidence" value="ECO:0007669"/>
    <property type="project" value="UniProtKB-EC"/>
</dbReference>
<dbReference type="PRINTS" id="PR00461">
    <property type="entry name" value="PLPEROXIDASE"/>
</dbReference>
<dbReference type="GO" id="GO:0006979">
    <property type="term" value="P:response to oxidative stress"/>
    <property type="evidence" value="ECO:0007669"/>
    <property type="project" value="UniProtKB-UniRule"/>
</dbReference>
<keyword evidence="8 14" id="KW-1015">Disulfide bond</keyword>
<feature type="disulfide bond" evidence="14">
    <location>
        <begin position="250"/>
        <end position="399"/>
    </location>
</feature>
<dbReference type="InterPro" id="IPR000823">
    <property type="entry name" value="Peroxidase_pln"/>
</dbReference>
<keyword evidence="10 15" id="KW-0376">Hydrogen peroxide</keyword>
<feature type="disulfide bond" evidence="14">
    <location>
        <begin position="165"/>
        <end position="244"/>
    </location>
</feature>
<feature type="domain" description="Plant heme peroxidase family profile" evidence="16">
    <location>
        <begin position="155"/>
        <end position="403"/>
    </location>
</feature>
<feature type="disulfide bond" evidence="14">
    <location>
        <begin position="198"/>
        <end position="203"/>
    </location>
</feature>
<comment type="cofactor">
    <cofactor evidence="12 15">
        <name>Ca(2+)</name>
        <dbReference type="ChEBI" id="CHEBI:29108"/>
    </cofactor>
    <text evidence="12 15">Binds 2 calcium ions per subunit.</text>
</comment>
<dbReference type="Pfam" id="PF00141">
    <property type="entry name" value="peroxidase"/>
    <property type="match status" value="2"/>
</dbReference>
<feature type="binding site" evidence="12">
    <location>
        <position position="276"/>
    </location>
    <ligand>
        <name>Ca(2+)</name>
        <dbReference type="ChEBI" id="CHEBI:29108"/>
        <label>2</label>
    </ligand>
</feature>
<evidence type="ECO:0000259" key="16">
    <source>
        <dbReference type="PROSITE" id="PS50873"/>
    </source>
</evidence>
<evidence type="ECO:0000256" key="8">
    <source>
        <dbReference type="ARBA" id="ARBA00023157"/>
    </source>
</evidence>
<organism evidence="17 18">
    <name type="scientific">Zingiber officinale</name>
    <name type="common">Ginger</name>
    <name type="synonym">Amomum zingiber</name>
    <dbReference type="NCBI Taxonomy" id="94328"/>
    <lineage>
        <taxon>Eukaryota</taxon>
        <taxon>Viridiplantae</taxon>
        <taxon>Streptophyta</taxon>
        <taxon>Embryophyta</taxon>
        <taxon>Tracheophyta</taxon>
        <taxon>Spermatophyta</taxon>
        <taxon>Magnoliopsida</taxon>
        <taxon>Liliopsida</taxon>
        <taxon>Zingiberales</taxon>
        <taxon>Zingiberaceae</taxon>
        <taxon>Zingiber</taxon>
    </lineage>
</organism>
<feature type="disulfide bond" evidence="14">
    <location>
        <begin position="282"/>
        <end position="312"/>
    </location>
</feature>
<accession>A0A8J5LBB1</accession>
<feature type="binding site" evidence="12">
    <location>
        <position position="204"/>
    </location>
    <ligand>
        <name>Ca(2+)</name>
        <dbReference type="ChEBI" id="CHEBI:29108"/>
        <label>1</label>
    </ligand>
</feature>
<dbReference type="EMBL" id="JACMSC010000005">
    <property type="protein sequence ID" value="KAG6521787.1"/>
    <property type="molecule type" value="Genomic_DNA"/>
</dbReference>
<evidence type="ECO:0000256" key="9">
    <source>
        <dbReference type="ARBA" id="ARBA00023283"/>
    </source>
</evidence>
<evidence type="ECO:0000256" key="14">
    <source>
        <dbReference type="PIRSR" id="PIRSR600823-5"/>
    </source>
</evidence>
<dbReference type="InterPro" id="IPR010255">
    <property type="entry name" value="Haem_peroxidase_sf"/>
</dbReference>
<keyword evidence="3 15" id="KW-0349">Heme</keyword>
<dbReference type="PRINTS" id="PR00458">
    <property type="entry name" value="PEROXIDASE"/>
</dbReference>
<dbReference type="AlphaFoldDB" id="A0A8J5LBB1"/>
<keyword evidence="5 12" id="KW-0106">Calcium</keyword>
<evidence type="ECO:0000256" key="11">
    <source>
        <dbReference type="PIRSR" id="PIRSR600823-1"/>
    </source>
</evidence>
<keyword evidence="2 15" id="KW-0575">Peroxidase</keyword>
<feature type="binding site" evidence="12">
    <location>
        <position position="218"/>
    </location>
    <ligand>
        <name>Ca(2+)</name>
        <dbReference type="ChEBI" id="CHEBI:29108"/>
        <label>1</label>
    </ligand>
</feature>
<protein>
    <recommendedName>
        <fullName evidence="15">Peroxidase</fullName>
        <ecNumber evidence="15">1.11.1.7</ecNumber>
    </recommendedName>
</protein>
<dbReference type="CDD" id="cd00693">
    <property type="entry name" value="secretory_peroxidase"/>
    <property type="match status" value="1"/>
</dbReference>
<dbReference type="SUPFAM" id="SSF48113">
    <property type="entry name" value="Heme-dependent peroxidases"/>
    <property type="match status" value="1"/>
</dbReference>
<comment type="cofactor">
    <cofactor evidence="12 15">
        <name>heme b</name>
        <dbReference type="ChEBI" id="CHEBI:60344"/>
    </cofactor>
    <text evidence="12 15">Binds 1 heme b (iron(II)-protoporphyrin IX) group per subunit.</text>
</comment>
<dbReference type="GO" id="GO:0020037">
    <property type="term" value="F:heme binding"/>
    <property type="evidence" value="ECO:0007669"/>
    <property type="project" value="UniProtKB-UniRule"/>
</dbReference>
<reference evidence="17 18" key="1">
    <citation type="submission" date="2020-08" db="EMBL/GenBank/DDBJ databases">
        <title>Plant Genome Project.</title>
        <authorList>
            <person name="Zhang R.-G."/>
        </authorList>
    </citation>
    <scope>NUCLEOTIDE SEQUENCE [LARGE SCALE GENOMIC DNA]</scope>
    <source>
        <tissue evidence="17">Rhizome</tissue>
    </source>
</reference>
<evidence type="ECO:0000256" key="7">
    <source>
        <dbReference type="ARBA" id="ARBA00023004"/>
    </source>
</evidence>
<feature type="binding site" description="axial binding residue" evidence="12">
    <location>
        <position position="275"/>
    </location>
    <ligand>
        <name>heme b</name>
        <dbReference type="ChEBI" id="CHEBI:60344"/>
    </ligand>
    <ligandPart>
        <name>Fe</name>
        <dbReference type="ChEBI" id="CHEBI:18248"/>
    </ligandPart>
</feature>